<evidence type="ECO:0000259" key="1">
    <source>
        <dbReference type="PROSITE" id="PS50878"/>
    </source>
</evidence>
<sequence length="471" mass="54483">MVSFDVVSLFTNVPLTYTIDFVLDQMYPTCKKPCLKLPRAEQYRKCKQNVDFRALLEEATSKTHFIFNNKIYVQLNGVAMGAPLASVMADIFMTYLETTLMDKLTQLGVCEWYRYVDDTFVFINKDANVDNILSILNDFHPSIKFTRKIEDNDKLEFLDVQVIRSSEQHWFETTIYRKPTFTGLLTNWNSYVPIQYKKASIVSMVNRALNICSTYTLLETELDEIRKIGLKNDYPLSFIDTIIAIKLSQHRNKINGKLNEPKIGCDKKKMCVELPFIRSSTLELKKKILYLSNKLRPDLDIQFFTKSPPSTQAFFQNKDPIVKHMKSDVVYYIKCNDCTHLYIGKTERQCIRRLYEDGAPKTACQQQQCNHVSDDLNNNNNIQGLRRSSRLKSKTTAATTITDDNNNDNQIAKSSITQHEKETGHHMDWSNFQESLLIKAYEPEPNKTTHSVPLLLFPDGLPRVLLPNPDY</sequence>
<dbReference type="Proteomes" id="UP000663874">
    <property type="component" value="Unassembled WGS sequence"/>
</dbReference>
<name>A0A819QFQ7_9BILA</name>
<evidence type="ECO:0000313" key="2">
    <source>
        <dbReference type="EMBL" id="CAF3629363.1"/>
    </source>
</evidence>
<dbReference type="InterPro" id="IPR000477">
    <property type="entry name" value="RT_dom"/>
</dbReference>
<dbReference type="PROSITE" id="PS50878">
    <property type="entry name" value="RT_POL"/>
    <property type="match status" value="1"/>
</dbReference>
<dbReference type="Proteomes" id="UP000663823">
    <property type="component" value="Unassembled WGS sequence"/>
</dbReference>
<dbReference type="AlphaFoldDB" id="A0A819QFQ7"/>
<accession>A0A819QFQ7</accession>
<dbReference type="InterPro" id="IPR058912">
    <property type="entry name" value="HTH_animal"/>
</dbReference>
<dbReference type="PANTHER" id="PTHR21301:SF10">
    <property type="entry name" value="REVERSE TRANSCRIPTASE DOMAIN-CONTAINING PROTEIN"/>
    <property type="match status" value="1"/>
</dbReference>
<proteinExistence type="predicted"/>
<dbReference type="EMBL" id="CAJOAX010008471">
    <property type="protein sequence ID" value="CAF4034472.1"/>
    <property type="molecule type" value="Genomic_DNA"/>
</dbReference>
<dbReference type="PANTHER" id="PTHR21301">
    <property type="entry name" value="REVERSE TRANSCRIPTASE"/>
    <property type="match status" value="1"/>
</dbReference>
<dbReference type="CDD" id="cd00304">
    <property type="entry name" value="RT_like"/>
    <property type="match status" value="1"/>
</dbReference>
<evidence type="ECO:0000313" key="4">
    <source>
        <dbReference type="Proteomes" id="UP000663823"/>
    </source>
</evidence>
<comment type="caution">
    <text evidence="3">The sequence shown here is derived from an EMBL/GenBank/DDBJ whole genome shotgun (WGS) entry which is preliminary data.</text>
</comment>
<gene>
    <name evidence="2" type="ORF">FNK824_LOCUS4835</name>
    <name evidence="3" type="ORF">OTI717_LOCUS30812</name>
</gene>
<protein>
    <recommendedName>
        <fullName evidence="1">Reverse transcriptase domain-containing protein</fullName>
    </recommendedName>
</protein>
<evidence type="ECO:0000313" key="3">
    <source>
        <dbReference type="EMBL" id="CAF4034472.1"/>
    </source>
</evidence>
<dbReference type="InterPro" id="IPR043502">
    <property type="entry name" value="DNA/RNA_pol_sf"/>
</dbReference>
<reference evidence="3" key="1">
    <citation type="submission" date="2021-02" db="EMBL/GenBank/DDBJ databases">
        <authorList>
            <person name="Nowell W R."/>
        </authorList>
    </citation>
    <scope>NUCLEOTIDE SEQUENCE</scope>
</reference>
<feature type="domain" description="Reverse transcriptase" evidence="1">
    <location>
        <begin position="1"/>
        <end position="175"/>
    </location>
</feature>
<dbReference type="SUPFAM" id="SSF56672">
    <property type="entry name" value="DNA/RNA polymerases"/>
    <property type="match status" value="1"/>
</dbReference>
<dbReference type="Pfam" id="PF26215">
    <property type="entry name" value="HTH_animal"/>
    <property type="match status" value="1"/>
</dbReference>
<organism evidence="3 4">
    <name type="scientific">Rotaria sordida</name>
    <dbReference type="NCBI Taxonomy" id="392033"/>
    <lineage>
        <taxon>Eukaryota</taxon>
        <taxon>Metazoa</taxon>
        <taxon>Spiralia</taxon>
        <taxon>Gnathifera</taxon>
        <taxon>Rotifera</taxon>
        <taxon>Eurotatoria</taxon>
        <taxon>Bdelloidea</taxon>
        <taxon>Philodinida</taxon>
        <taxon>Philodinidae</taxon>
        <taxon>Rotaria</taxon>
    </lineage>
</organism>
<dbReference type="EMBL" id="CAJOBE010000366">
    <property type="protein sequence ID" value="CAF3629363.1"/>
    <property type="molecule type" value="Genomic_DNA"/>
</dbReference>